<dbReference type="Pfam" id="PF11855">
    <property type="entry name" value="DUF3375"/>
    <property type="match status" value="1"/>
</dbReference>
<reference evidence="2" key="1">
    <citation type="journal article" date="2014" name="Int. J. Syst. Evol. Microbiol.">
        <title>Complete genome sequence of Corynebacterium casei LMG S-19264T (=DSM 44701T), isolated from a smear-ripened cheese.</title>
        <authorList>
            <consortium name="US DOE Joint Genome Institute (JGI-PGF)"/>
            <person name="Walter F."/>
            <person name="Albersmeier A."/>
            <person name="Kalinowski J."/>
            <person name="Ruckert C."/>
        </authorList>
    </citation>
    <scope>NUCLEOTIDE SEQUENCE</scope>
    <source>
        <strain evidence="2">CGMCC 1.15388</strain>
    </source>
</reference>
<evidence type="ECO:0000313" key="3">
    <source>
        <dbReference type="Proteomes" id="UP000633136"/>
    </source>
</evidence>
<evidence type="ECO:0000256" key="1">
    <source>
        <dbReference type="SAM" id="MobiDB-lite"/>
    </source>
</evidence>
<dbReference type="InterPro" id="IPR021804">
    <property type="entry name" value="DUF3375"/>
</dbReference>
<comment type="caution">
    <text evidence="2">The sequence shown here is derived from an EMBL/GenBank/DDBJ whole genome shotgun (WGS) entry which is preliminary data.</text>
</comment>
<feature type="region of interest" description="Disordered" evidence="1">
    <location>
        <begin position="441"/>
        <end position="482"/>
    </location>
</feature>
<dbReference type="AlphaFoldDB" id="A0A917AW34"/>
<gene>
    <name evidence="2" type="ORF">GCM10011401_22770</name>
</gene>
<evidence type="ECO:0008006" key="4">
    <source>
        <dbReference type="Google" id="ProtNLM"/>
    </source>
</evidence>
<protein>
    <recommendedName>
        <fullName evidence="4">DUF3375 domain-containing protein</fullName>
    </recommendedName>
</protein>
<keyword evidence="3" id="KW-1185">Reference proteome</keyword>
<proteinExistence type="predicted"/>
<accession>A0A917AW34</accession>
<dbReference type="Proteomes" id="UP000633136">
    <property type="component" value="Unassembled WGS sequence"/>
</dbReference>
<sequence length="482" mass="53029">MAGESSAWSLLRAANAPVAVAVLGEHLADPQREVPASELVEAVEADLDELRSHGFSLPQAALQYCKSWLDAGFLIRRPSQTRDELYSLSDGALAAIRFVQELSAPRSTVTESRLTTIVDRIRQLSIDTDPDVTRRIEALRAERYRIDQQISRLAVGEVQVLESDRAAEQVGDILSLVSELPEDFARLRADLEEINGQLRRRLIEEPQSRGSVLDEIFRGVDMLQSSPAGRSFTAFYALILDPERTVSLDEDIDALLERPFARSLSVEQRAQLRRLLPVMQDSSSEIHQVMTSLSRSLRRFVQSEELAEERQVHQLLREATGKAHVLFEQGLRPFREIGYELGLTRVPVGSVAAVKLHDPEDSAVVEKVTQTAPPPVDVEELRASVRESEIDSAELIDNVNAVLADHGPSTLGEVLASRPATQGVASVIGLVVLAEEHAAPVPGRSEQVRWTPAGPDSGSGEETASEERQASLPVYLFKEPIG</sequence>
<dbReference type="EMBL" id="BMIS01000011">
    <property type="protein sequence ID" value="GGE74995.1"/>
    <property type="molecule type" value="Genomic_DNA"/>
</dbReference>
<evidence type="ECO:0000313" key="2">
    <source>
        <dbReference type="EMBL" id="GGE74995.1"/>
    </source>
</evidence>
<organism evidence="2 3">
    <name type="scientific">Nesterenkonia cremea</name>
    <dbReference type="NCBI Taxonomy" id="1882340"/>
    <lineage>
        <taxon>Bacteria</taxon>
        <taxon>Bacillati</taxon>
        <taxon>Actinomycetota</taxon>
        <taxon>Actinomycetes</taxon>
        <taxon>Micrococcales</taxon>
        <taxon>Micrococcaceae</taxon>
        <taxon>Nesterenkonia</taxon>
    </lineage>
</organism>
<name>A0A917AW34_9MICC</name>
<reference evidence="2" key="2">
    <citation type="submission" date="2020-09" db="EMBL/GenBank/DDBJ databases">
        <authorList>
            <person name="Sun Q."/>
            <person name="Zhou Y."/>
        </authorList>
    </citation>
    <scope>NUCLEOTIDE SEQUENCE</scope>
    <source>
        <strain evidence="2">CGMCC 1.15388</strain>
    </source>
</reference>